<gene>
    <name evidence="1" type="ORF">MKP09_22580</name>
</gene>
<protein>
    <submittedName>
        <fullName evidence="1">Uncharacterized protein</fullName>
    </submittedName>
</protein>
<evidence type="ECO:0000313" key="1">
    <source>
        <dbReference type="EMBL" id="MCH5600501.1"/>
    </source>
</evidence>
<dbReference type="RefSeq" id="WP_240832720.1">
    <property type="nucleotide sequence ID" value="NZ_JAKWBL010000004.1"/>
</dbReference>
<keyword evidence="2" id="KW-1185">Reference proteome</keyword>
<dbReference type="EMBL" id="JAKWBL010000004">
    <property type="protein sequence ID" value="MCH5600501.1"/>
    <property type="molecule type" value="Genomic_DNA"/>
</dbReference>
<organism evidence="1 2">
    <name type="scientific">Niabella ginsengisoli</name>
    <dbReference type="NCBI Taxonomy" id="522298"/>
    <lineage>
        <taxon>Bacteria</taxon>
        <taxon>Pseudomonadati</taxon>
        <taxon>Bacteroidota</taxon>
        <taxon>Chitinophagia</taxon>
        <taxon>Chitinophagales</taxon>
        <taxon>Chitinophagaceae</taxon>
        <taxon>Niabella</taxon>
    </lineage>
</organism>
<name>A0ABS9SQH9_9BACT</name>
<evidence type="ECO:0000313" key="2">
    <source>
        <dbReference type="Proteomes" id="UP001202248"/>
    </source>
</evidence>
<sequence>MSKYRRDIILVIKDDAIHPDAIDIRVECLNDIIAYVDNIDGFCKAHELVTRYRITSNKNKILDAVRYEQLKPFRFLINKN</sequence>
<dbReference type="Proteomes" id="UP001202248">
    <property type="component" value="Unassembled WGS sequence"/>
</dbReference>
<proteinExistence type="predicted"/>
<reference evidence="1 2" key="1">
    <citation type="submission" date="2022-02" db="EMBL/GenBank/DDBJ databases">
        <authorList>
            <person name="Min J."/>
        </authorList>
    </citation>
    <scope>NUCLEOTIDE SEQUENCE [LARGE SCALE GENOMIC DNA]</scope>
    <source>
        <strain evidence="1 2">GR10-1</strain>
    </source>
</reference>
<comment type="caution">
    <text evidence="1">The sequence shown here is derived from an EMBL/GenBank/DDBJ whole genome shotgun (WGS) entry which is preliminary data.</text>
</comment>
<accession>A0ABS9SQH9</accession>